<protein>
    <submittedName>
        <fullName evidence="1">Uncharacterized protein</fullName>
    </submittedName>
</protein>
<dbReference type="HOGENOM" id="CLU_3330983_0_0_9"/>
<reference evidence="2" key="1">
    <citation type="submission" date="2011-06" db="EMBL/GenBank/DDBJ databases">
        <title>Complete genome sequence of Paenibacillus mucilaginosus KNP414.</title>
        <authorList>
            <person name="Wang J."/>
            <person name="Hu S."/>
            <person name="Hu X."/>
            <person name="Zhang B."/>
            <person name="Dong D."/>
            <person name="Zhang S."/>
            <person name="Zhao K."/>
            <person name="Wu D."/>
        </authorList>
    </citation>
    <scope>NUCLEOTIDE SEQUENCE [LARGE SCALE GENOMIC DNA]</scope>
    <source>
        <strain evidence="2">KNP414</strain>
    </source>
</reference>
<proteinExistence type="predicted"/>
<gene>
    <name evidence="1" type="ordered locus">KNP414_05415</name>
</gene>
<name>F8FGB9_PAEMK</name>
<dbReference type="PATRIC" id="fig|1036673.3.peg.5021"/>
<accession>F8FGB9</accession>
<dbReference type="AlphaFoldDB" id="F8FGB9"/>
<sequence>MSSFPVIGFMSKLYYIMGKRTNQPFQQTFTQPEPLRRG</sequence>
<dbReference type="KEGG" id="pms:KNP414_05415"/>
<organism evidence="1 2">
    <name type="scientific">Paenibacillus mucilaginosus (strain KNP414)</name>
    <dbReference type="NCBI Taxonomy" id="1036673"/>
    <lineage>
        <taxon>Bacteria</taxon>
        <taxon>Bacillati</taxon>
        <taxon>Bacillota</taxon>
        <taxon>Bacilli</taxon>
        <taxon>Bacillales</taxon>
        <taxon>Paenibacillaceae</taxon>
        <taxon>Paenibacillus</taxon>
    </lineage>
</organism>
<dbReference type="Proteomes" id="UP000006620">
    <property type="component" value="Chromosome"/>
</dbReference>
<dbReference type="EMBL" id="CP002869">
    <property type="protein sequence ID" value="AEI43939.1"/>
    <property type="molecule type" value="Genomic_DNA"/>
</dbReference>
<evidence type="ECO:0000313" key="2">
    <source>
        <dbReference type="Proteomes" id="UP000006620"/>
    </source>
</evidence>
<reference evidence="1 2" key="2">
    <citation type="journal article" date="2013" name="Genome Announc.">
        <title>Genome Sequence of Growth-Improving Paenibacillus mucilaginosus Strain KNP414.</title>
        <authorList>
            <person name="Lu J.J."/>
            <person name="Wang J.F."/>
            <person name="Hu X.F."/>
        </authorList>
    </citation>
    <scope>NUCLEOTIDE SEQUENCE [LARGE SCALE GENOMIC DNA]</scope>
    <source>
        <strain evidence="1 2">KNP414</strain>
    </source>
</reference>
<evidence type="ECO:0000313" key="1">
    <source>
        <dbReference type="EMBL" id="AEI43939.1"/>
    </source>
</evidence>